<evidence type="ECO:0000313" key="4">
    <source>
        <dbReference type="Proteomes" id="UP000600865"/>
    </source>
</evidence>
<accession>A0A918KGL7</accession>
<keyword evidence="4" id="KW-1185">Reference proteome</keyword>
<feature type="signal peptide" evidence="2">
    <location>
        <begin position="1"/>
        <end position="20"/>
    </location>
</feature>
<organism evidence="3 4">
    <name type="scientific">Litorimonas cladophorae</name>
    <dbReference type="NCBI Taxonomy" id="1220491"/>
    <lineage>
        <taxon>Bacteria</taxon>
        <taxon>Pseudomonadati</taxon>
        <taxon>Pseudomonadota</taxon>
        <taxon>Alphaproteobacteria</taxon>
        <taxon>Maricaulales</taxon>
        <taxon>Robiginitomaculaceae</taxon>
    </lineage>
</organism>
<protein>
    <recommendedName>
        <fullName evidence="5">Lipoprotein</fullName>
    </recommendedName>
</protein>
<evidence type="ECO:0000256" key="1">
    <source>
        <dbReference type="SAM" id="MobiDB-lite"/>
    </source>
</evidence>
<dbReference type="EMBL" id="BMYV01000001">
    <property type="protein sequence ID" value="GGX60815.1"/>
    <property type="molecule type" value="Genomic_DNA"/>
</dbReference>
<gene>
    <name evidence="3" type="ORF">GCM10011309_08310</name>
</gene>
<feature type="chain" id="PRO_5037479443" description="Lipoprotein" evidence="2">
    <location>
        <begin position="21"/>
        <end position="482"/>
    </location>
</feature>
<evidence type="ECO:0000256" key="2">
    <source>
        <dbReference type="SAM" id="SignalP"/>
    </source>
</evidence>
<dbReference type="Proteomes" id="UP000600865">
    <property type="component" value="Unassembled WGS sequence"/>
</dbReference>
<evidence type="ECO:0008006" key="5">
    <source>
        <dbReference type="Google" id="ProtNLM"/>
    </source>
</evidence>
<dbReference type="PROSITE" id="PS51257">
    <property type="entry name" value="PROKAR_LIPOPROTEIN"/>
    <property type="match status" value="1"/>
</dbReference>
<evidence type="ECO:0000313" key="3">
    <source>
        <dbReference type="EMBL" id="GGX60815.1"/>
    </source>
</evidence>
<name>A0A918KGL7_9PROT</name>
<dbReference type="RefSeq" id="WP_189581678.1">
    <property type="nucleotide sequence ID" value="NZ_BMYV01000001.1"/>
</dbReference>
<keyword evidence="2" id="KW-0732">Signal</keyword>
<reference evidence="3 4" key="1">
    <citation type="journal article" date="2014" name="Int. J. Syst. Evol. Microbiol.">
        <title>Complete genome sequence of Corynebacterium casei LMG S-19264T (=DSM 44701T), isolated from a smear-ripened cheese.</title>
        <authorList>
            <consortium name="US DOE Joint Genome Institute (JGI-PGF)"/>
            <person name="Walter F."/>
            <person name="Albersmeier A."/>
            <person name="Kalinowski J."/>
            <person name="Ruckert C."/>
        </authorList>
    </citation>
    <scope>NUCLEOTIDE SEQUENCE [LARGE SCALE GENOMIC DNA]</scope>
    <source>
        <strain evidence="3 4">KCTC 23968</strain>
    </source>
</reference>
<sequence>MLRFCFLFFVTLFLSGCSTTGFNVLDINTLESDRNDSGSFRGLERIAERAPDDASKIRVNIIYLHGIGYVENPDDAPLANAFISGVADAYNKQVEEKAVASQCGRDDDNENVKLSNSIMITDTKTRDYRTTLPGSNLQLTDLACMDRQVLQVGGNIEYVIYRVFWDDIFWESLQAPHVGQDALGATKGGKLALQRRKYNGQLKDKLVNYGFSDAVLYLGPAGEQIRDAVRGAMCSAALDASGYGFEDQGVRVNHIDICQIAALEDIETDPFAFVTESLGSKIAFDIMRDAMTDGRGNIYDTMIKGTQFFMLANQIPLLSLSDITETERVVPEPYSDDERPTIIAMSEINDFLTYELVPFYRNLLSRSQRSLDGQIDMSQDSERAKLIDLLGFNVIDMRVEFAGPVFPFIGGFVDPLFAHNGHVRQPELIAYILCGAQNGQLNVEGCRGLSSPNLVGKNLKRTLAADPPLPSPKGEAAARSGS</sequence>
<dbReference type="AlphaFoldDB" id="A0A918KGL7"/>
<comment type="caution">
    <text evidence="3">The sequence shown here is derived from an EMBL/GenBank/DDBJ whole genome shotgun (WGS) entry which is preliminary data.</text>
</comment>
<feature type="region of interest" description="Disordered" evidence="1">
    <location>
        <begin position="463"/>
        <end position="482"/>
    </location>
</feature>
<proteinExistence type="predicted"/>